<feature type="transmembrane region" description="Helical" evidence="8">
    <location>
        <begin position="191"/>
        <end position="224"/>
    </location>
</feature>
<keyword evidence="6 8" id="KW-1133">Transmembrane helix</keyword>
<keyword evidence="7 8" id="KW-0472">Membrane</keyword>
<feature type="transmembrane region" description="Helical" evidence="8">
    <location>
        <begin position="22"/>
        <end position="41"/>
    </location>
</feature>
<feature type="transmembrane region" description="Helical" evidence="8">
    <location>
        <begin position="366"/>
        <end position="386"/>
    </location>
</feature>
<feature type="domain" description="Glycosyltransferase RgtA/B/C/D-like" evidence="9">
    <location>
        <begin position="92"/>
        <end position="247"/>
    </location>
</feature>
<dbReference type="InterPro" id="IPR038731">
    <property type="entry name" value="RgtA/B/C-like"/>
</dbReference>
<dbReference type="Proteomes" id="UP000050501">
    <property type="component" value="Unassembled WGS sequence"/>
</dbReference>
<evidence type="ECO:0000256" key="8">
    <source>
        <dbReference type="SAM" id="Phobius"/>
    </source>
</evidence>
<dbReference type="Pfam" id="PF13231">
    <property type="entry name" value="PMT_2"/>
    <property type="match status" value="1"/>
</dbReference>
<dbReference type="GO" id="GO:0005886">
    <property type="term" value="C:plasma membrane"/>
    <property type="evidence" value="ECO:0007669"/>
    <property type="project" value="UniProtKB-SubCell"/>
</dbReference>
<keyword evidence="11" id="KW-1185">Reference proteome</keyword>
<dbReference type="PANTHER" id="PTHR33908">
    <property type="entry name" value="MANNOSYLTRANSFERASE YKCB-RELATED"/>
    <property type="match status" value="1"/>
</dbReference>
<name>A0A0P6XQ53_9CHLR</name>
<evidence type="ECO:0000313" key="11">
    <source>
        <dbReference type="Proteomes" id="UP000050501"/>
    </source>
</evidence>
<keyword evidence="3" id="KW-0328">Glycosyltransferase</keyword>
<feature type="transmembrane region" description="Helical" evidence="8">
    <location>
        <begin position="236"/>
        <end position="259"/>
    </location>
</feature>
<feature type="transmembrane region" description="Helical" evidence="8">
    <location>
        <begin position="167"/>
        <end position="185"/>
    </location>
</feature>
<evidence type="ECO:0000259" key="9">
    <source>
        <dbReference type="Pfam" id="PF13231"/>
    </source>
</evidence>
<evidence type="ECO:0000256" key="3">
    <source>
        <dbReference type="ARBA" id="ARBA00022676"/>
    </source>
</evidence>
<protein>
    <recommendedName>
        <fullName evidence="9">Glycosyltransferase RgtA/B/C/D-like domain-containing protein</fullName>
    </recommendedName>
</protein>
<keyword evidence="2" id="KW-1003">Cell membrane</keyword>
<sequence length="511" mass="57363">MAEQVMDVSSQTETPRLAPRRWMLFVGLALIFGLGLAVRLYDLGDAPLDFHPTRQLHSMLMARGMAYQSLPDVPDWQREMSYQQWKKEGLIEPPVMEWLTAQAYLAAGQVDLRLPRLFSIFFWMLGGAGIFLLAKTLTGPDGGLVGAAYFLVLPYAVLASRAFQPDPLLTAAIIWALWAALRWQMRPSWGRAALAGILCGLAIFIKSTAVFFVGGGLVGLVLAGWGLRRALRDGQVWLAAVLTVLPYALFHIYGVYISGELQSQFSLRFFPQMWLDPVFYLRWNGQIASTVGFEWFLLALLGTFTIKDSRARAMLLGAWVGYFLYGLTLPHHISTHDYYQLPLIPLAALGLAAGAAALFRALRGPRVLVSLAVVGVLLYGLTIKAWDARVSLKRQDYRQEAVFWEKLGERLGRDRAVVGLTQDYGFRLSYWGWVDTTNWMTSGDFSYRELAGQEFDMRALFDEVTAGKDLFVVTLLGELDHQPELKKILDENYRLIESSGDVLIYDLKQAP</sequence>
<feature type="transmembrane region" description="Helical" evidence="8">
    <location>
        <begin position="117"/>
        <end position="137"/>
    </location>
</feature>
<dbReference type="RefSeq" id="WP_062419057.1">
    <property type="nucleotide sequence ID" value="NZ_DF967974.1"/>
</dbReference>
<evidence type="ECO:0000313" key="10">
    <source>
        <dbReference type="EMBL" id="KPL77376.1"/>
    </source>
</evidence>
<evidence type="ECO:0000256" key="7">
    <source>
        <dbReference type="ARBA" id="ARBA00023136"/>
    </source>
</evidence>
<feature type="transmembrane region" description="Helical" evidence="8">
    <location>
        <begin position="279"/>
        <end position="301"/>
    </location>
</feature>
<reference evidence="10 11" key="1">
    <citation type="submission" date="2015-07" db="EMBL/GenBank/DDBJ databases">
        <title>Genome sequence of Levilinea saccharolytica DSM 16555.</title>
        <authorList>
            <person name="Hemp J."/>
            <person name="Ward L.M."/>
            <person name="Pace L.A."/>
            <person name="Fischer W.W."/>
        </authorList>
    </citation>
    <scope>NUCLEOTIDE SEQUENCE [LARGE SCALE GENOMIC DNA]</scope>
    <source>
        <strain evidence="10 11">KIBI-1</strain>
    </source>
</reference>
<dbReference type="GO" id="GO:0009103">
    <property type="term" value="P:lipopolysaccharide biosynthetic process"/>
    <property type="evidence" value="ECO:0007669"/>
    <property type="project" value="UniProtKB-ARBA"/>
</dbReference>
<dbReference type="GO" id="GO:0016763">
    <property type="term" value="F:pentosyltransferase activity"/>
    <property type="evidence" value="ECO:0007669"/>
    <property type="project" value="TreeGrafter"/>
</dbReference>
<dbReference type="EMBL" id="LGCM01000060">
    <property type="protein sequence ID" value="KPL77376.1"/>
    <property type="molecule type" value="Genomic_DNA"/>
</dbReference>
<keyword evidence="4" id="KW-0808">Transferase</keyword>
<feature type="transmembrane region" description="Helical" evidence="8">
    <location>
        <begin position="313"/>
        <end position="333"/>
    </location>
</feature>
<evidence type="ECO:0000256" key="1">
    <source>
        <dbReference type="ARBA" id="ARBA00004651"/>
    </source>
</evidence>
<evidence type="ECO:0000256" key="2">
    <source>
        <dbReference type="ARBA" id="ARBA00022475"/>
    </source>
</evidence>
<gene>
    <name evidence="10" type="ORF">ADN01_15795</name>
</gene>
<accession>A0A0P6XQ53</accession>
<comment type="subcellular location">
    <subcellularLocation>
        <location evidence="1">Cell membrane</location>
        <topology evidence="1">Multi-pass membrane protein</topology>
    </subcellularLocation>
</comment>
<comment type="caution">
    <text evidence="10">The sequence shown here is derived from an EMBL/GenBank/DDBJ whole genome shotgun (WGS) entry which is preliminary data.</text>
</comment>
<feature type="transmembrane region" description="Helical" evidence="8">
    <location>
        <begin position="143"/>
        <end position="160"/>
    </location>
</feature>
<dbReference type="AlphaFoldDB" id="A0A0P6XQ53"/>
<feature type="transmembrane region" description="Helical" evidence="8">
    <location>
        <begin position="339"/>
        <end position="359"/>
    </location>
</feature>
<evidence type="ECO:0000256" key="6">
    <source>
        <dbReference type="ARBA" id="ARBA00022989"/>
    </source>
</evidence>
<proteinExistence type="predicted"/>
<dbReference type="InterPro" id="IPR050297">
    <property type="entry name" value="LipidA_mod_glycosyltrf_83"/>
</dbReference>
<dbReference type="STRING" id="229921.ADN01_15795"/>
<organism evidence="10 11">
    <name type="scientific">Levilinea saccharolytica</name>
    <dbReference type="NCBI Taxonomy" id="229921"/>
    <lineage>
        <taxon>Bacteria</taxon>
        <taxon>Bacillati</taxon>
        <taxon>Chloroflexota</taxon>
        <taxon>Anaerolineae</taxon>
        <taxon>Anaerolineales</taxon>
        <taxon>Anaerolineaceae</taxon>
        <taxon>Levilinea</taxon>
    </lineage>
</organism>
<evidence type="ECO:0000256" key="5">
    <source>
        <dbReference type="ARBA" id="ARBA00022692"/>
    </source>
</evidence>
<evidence type="ECO:0000256" key="4">
    <source>
        <dbReference type="ARBA" id="ARBA00022679"/>
    </source>
</evidence>
<dbReference type="OrthoDB" id="154418at2"/>
<dbReference type="PANTHER" id="PTHR33908:SF11">
    <property type="entry name" value="MEMBRANE PROTEIN"/>
    <property type="match status" value="1"/>
</dbReference>
<keyword evidence="5 8" id="KW-0812">Transmembrane</keyword>